<dbReference type="PANTHER" id="PTHR47829">
    <property type="entry name" value="HYDROLASE, PUTATIVE (AFU_ORTHOLOGUE AFUA_1G12880)-RELATED"/>
    <property type="match status" value="1"/>
</dbReference>
<proteinExistence type="predicted"/>
<dbReference type="InterPro" id="IPR041726">
    <property type="entry name" value="ACAD10_11_N"/>
</dbReference>
<keyword evidence="3" id="KW-1185">Reference proteome</keyword>
<protein>
    <submittedName>
        <fullName evidence="2">Phosphotransferase</fullName>
    </submittedName>
</protein>
<dbReference type="PANTHER" id="PTHR47829:SF3">
    <property type="entry name" value="AMINOGLYCOSIDE PHOSPHOTRANSFERASE DOMAIN-CONTAINING PROTEIN"/>
    <property type="match status" value="1"/>
</dbReference>
<evidence type="ECO:0000313" key="2">
    <source>
        <dbReference type="EMBL" id="MBW3098258.1"/>
    </source>
</evidence>
<evidence type="ECO:0000259" key="1">
    <source>
        <dbReference type="Pfam" id="PF01636"/>
    </source>
</evidence>
<name>A0ABS6WQL8_9HYPH</name>
<feature type="domain" description="Aminoglycoside phosphotransferase" evidence="1">
    <location>
        <begin position="30"/>
        <end position="251"/>
    </location>
</feature>
<dbReference type="RefSeq" id="WP_219202173.1">
    <property type="nucleotide sequence ID" value="NZ_JAHWQX010000003.1"/>
</dbReference>
<organism evidence="2 3">
    <name type="scientific">Pseudohoeflea coraliihabitans</name>
    <dbReference type="NCBI Taxonomy" id="2860393"/>
    <lineage>
        <taxon>Bacteria</taxon>
        <taxon>Pseudomonadati</taxon>
        <taxon>Pseudomonadota</taxon>
        <taxon>Alphaproteobacteria</taxon>
        <taxon>Hyphomicrobiales</taxon>
        <taxon>Rhizobiaceae</taxon>
        <taxon>Pseudohoeflea</taxon>
    </lineage>
</organism>
<sequence length="343" mass="37983">MDTDTSTFDLEALADELHEIVPGFSGLHALEKFSDGQSNPTYKVVADSGTYVMRAKPPGQLLKSAHQVDREYRVMKALGAAGVPVPKMLALAGEDSAIRRMYFVMELVEGRIFWDPTLPGMSNADRSGIYDAMNATLAKLHMVDPEQAELADFGRPGNYFGRQVKRWSEQYVNSKTEDLPDMNRLMAWLADHLVDDEGAASVVHGDFRLDNMIFAAHEPEVLAVIDWELSTLGNPLADLAYQCMQLRLPHDSGFKGLGGLDRAELGIPSEEEYVARYAERTGARIDNWPFYIAFSFFRLASILQGVYKRALDGNASNPERAREIGKSVPLMAQMACAVIDAAD</sequence>
<dbReference type="EMBL" id="JAHWQX010000003">
    <property type="protein sequence ID" value="MBW3098258.1"/>
    <property type="molecule type" value="Genomic_DNA"/>
</dbReference>
<accession>A0ABS6WQL8</accession>
<reference evidence="2" key="1">
    <citation type="submission" date="2021-07" db="EMBL/GenBank/DDBJ databases">
        <title>Pseudohoeflea marina sp. nov. a polyhydroxyalcanoate-producing bacterium.</title>
        <authorList>
            <person name="Zheng W."/>
            <person name="Yu S."/>
            <person name="Huang Y."/>
        </authorList>
    </citation>
    <scope>NUCLEOTIDE SEQUENCE</scope>
    <source>
        <strain evidence="2">DP4N28-3</strain>
    </source>
</reference>
<dbReference type="InterPro" id="IPR052898">
    <property type="entry name" value="ACAD10-like"/>
</dbReference>
<gene>
    <name evidence="2" type="ORF">KY465_13310</name>
</gene>
<evidence type="ECO:0000313" key="3">
    <source>
        <dbReference type="Proteomes" id="UP001430804"/>
    </source>
</evidence>
<dbReference type="Proteomes" id="UP001430804">
    <property type="component" value="Unassembled WGS sequence"/>
</dbReference>
<dbReference type="InterPro" id="IPR002575">
    <property type="entry name" value="Aminoglycoside_PTrfase"/>
</dbReference>
<dbReference type="Pfam" id="PF01636">
    <property type="entry name" value="APH"/>
    <property type="match status" value="1"/>
</dbReference>
<dbReference type="CDD" id="cd05154">
    <property type="entry name" value="ACAD10_11_N-like"/>
    <property type="match status" value="1"/>
</dbReference>
<comment type="caution">
    <text evidence="2">The sequence shown here is derived from an EMBL/GenBank/DDBJ whole genome shotgun (WGS) entry which is preliminary data.</text>
</comment>